<gene>
    <name evidence="9" type="ORF">ACFLIM_40290</name>
</gene>
<feature type="transmembrane region" description="Helical" evidence="7">
    <location>
        <begin position="52"/>
        <end position="76"/>
    </location>
</feature>
<dbReference type="EMBL" id="JBICRM010000036">
    <property type="protein sequence ID" value="MFG1709448.1"/>
    <property type="molecule type" value="Genomic_DNA"/>
</dbReference>
<accession>A0ABW7ATQ2</accession>
<dbReference type="SUPFAM" id="SSF103473">
    <property type="entry name" value="MFS general substrate transporter"/>
    <property type="match status" value="1"/>
</dbReference>
<evidence type="ECO:0000256" key="5">
    <source>
        <dbReference type="ARBA" id="ARBA00022989"/>
    </source>
</evidence>
<reference evidence="9 10" key="1">
    <citation type="submission" date="2024-10" db="EMBL/GenBank/DDBJ databases">
        <authorList>
            <person name="Topkara A.R."/>
            <person name="Saygin H."/>
        </authorList>
    </citation>
    <scope>NUCLEOTIDE SEQUENCE [LARGE SCALE GENOMIC DNA]</scope>
    <source>
        <strain evidence="9 10">M3C6</strain>
    </source>
</reference>
<evidence type="ECO:0000313" key="10">
    <source>
        <dbReference type="Proteomes" id="UP001603978"/>
    </source>
</evidence>
<protein>
    <submittedName>
        <fullName evidence="9">MFS transporter</fullName>
    </submittedName>
</protein>
<evidence type="ECO:0000256" key="3">
    <source>
        <dbReference type="ARBA" id="ARBA00022475"/>
    </source>
</evidence>
<organism evidence="9 10">
    <name type="scientific">Nonomuraea marmarensis</name>
    <dbReference type="NCBI Taxonomy" id="3351344"/>
    <lineage>
        <taxon>Bacteria</taxon>
        <taxon>Bacillati</taxon>
        <taxon>Actinomycetota</taxon>
        <taxon>Actinomycetes</taxon>
        <taxon>Streptosporangiales</taxon>
        <taxon>Streptosporangiaceae</taxon>
        <taxon>Nonomuraea</taxon>
    </lineage>
</organism>
<dbReference type="PANTHER" id="PTHR43045">
    <property type="entry name" value="SHIKIMATE TRANSPORTER"/>
    <property type="match status" value="1"/>
</dbReference>
<dbReference type="CDD" id="cd17369">
    <property type="entry name" value="MFS_ShiA_like"/>
    <property type="match status" value="1"/>
</dbReference>
<feature type="transmembrane region" description="Helical" evidence="7">
    <location>
        <begin position="401"/>
        <end position="419"/>
    </location>
</feature>
<feature type="transmembrane region" description="Helical" evidence="7">
    <location>
        <begin position="277"/>
        <end position="298"/>
    </location>
</feature>
<feature type="domain" description="Major facilitator superfamily (MFS) profile" evidence="8">
    <location>
        <begin position="15"/>
        <end position="424"/>
    </location>
</feature>
<keyword evidence="2" id="KW-0813">Transport</keyword>
<sequence length="440" mass="46026">MAATPATRQPSKKGIFAASFVGTSIEWYDYYIFGTAAALAFGSLFFPKSSSTAGTLAAFATFAVGFVARPVGAAIIGHFGDRIGRKSMLILTLVLTGGATFLIGVLPTYAAIGIGAPLLLVVLRIVQGFGVGGEWGGAILIATEHASPRRRAVYGSFAQFGVPMGVLTSNLAFLAVSGLSDDAFLSYGWRIPFLLSLLLVILGIVVRSRLQDAPEFERVKQQNAVSKVPFAELARRQPRNLTLASLASIAPPAVGYTVIVYMLTYGTTVVGFERSTLLTLILLSTVAWIGTIIASAALSDRFGSKRLYILGALTAVLWPLPMFGLVNTGNAGLALLAFIVAAVVQGIMAGAQGGLFTEIFDVRYRYSGISIAYQLGGMIGGALTPIVATTLFEAYRSSTAIAVYVAALSLVSLVSVLGVRKIAMPEAEPAEPAGTSTSSS</sequence>
<proteinExistence type="predicted"/>
<feature type="transmembrane region" description="Helical" evidence="7">
    <location>
        <begin position="187"/>
        <end position="206"/>
    </location>
</feature>
<keyword evidence="5 7" id="KW-1133">Transmembrane helix</keyword>
<evidence type="ECO:0000259" key="8">
    <source>
        <dbReference type="PROSITE" id="PS50850"/>
    </source>
</evidence>
<comment type="subcellular location">
    <subcellularLocation>
        <location evidence="1">Cell membrane</location>
        <topology evidence="1">Multi-pass membrane protein</topology>
    </subcellularLocation>
</comment>
<comment type="caution">
    <text evidence="9">The sequence shown here is derived from an EMBL/GenBank/DDBJ whole genome shotgun (WGS) entry which is preliminary data.</text>
</comment>
<feature type="transmembrane region" description="Helical" evidence="7">
    <location>
        <begin position="332"/>
        <end position="351"/>
    </location>
</feature>
<dbReference type="Pfam" id="PF07690">
    <property type="entry name" value="MFS_1"/>
    <property type="match status" value="1"/>
</dbReference>
<evidence type="ECO:0000256" key="2">
    <source>
        <dbReference type="ARBA" id="ARBA00022448"/>
    </source>
</evidence>
<evidence type="ECO:0000256" key="4">
    <source>
        <dbReference type="ARBA" id="ARBA00022692"/>
    </source>
</evidence>
<feature type="transmembrane region" description="Helical" evidence="7">
    <location>
        <begin position="153"/>
        <end position="175"/>
    </location>
</feature>
<evidence type="ECO:0000256" key="6">
    <source>
        <dbReference type="ARBA" id="ARBA00023136"/>
    </source>
</evidence>
<dbReference type="PROSITE" id="PS00217">
    <property type="entry name" value="SUGAR_TRANSPORT_2"/>
    <property type="match status" value="1"/>
</dbReference>
<dbReference type="PROSITE" id="PS50850">
    <property type="entry name" value="MFS"/>
    <property type="match status" value="1"/>
</dbReference>
<dbReference type="InterPro" id="IPR005829">
    <property type="entry name" value="Sugar_transporter_CS"/>
</dbReference>
<dbReference type="RefSeq" id="WP_393174224.1">
    <property type="nucleotide sequence ID" value="NZ_JBICRM010000036.1"/>
</dbReference>
<keyword evidence="3" id="KW-1003">Cell membrane</keyword>
<dbReference type="Proteomes" id="UP001603978">
    <property type="component" value="Unassembled WGS sequence"/>
</dbReference>
<evidence type="ECO:0000256" key="1">
    <source>
        <dbReference type="ARBA" id="ARBA00004651"/>
    </source>
</evidence>
<keyword evidence="6 7" id="KW-0472">Membrane</keyword>
<dbReference type="Gene3D" id="1.20.1250.20">
    <property type="entry name" value="MFS general substrate transporter like domains"/>
    <property type="match status" value="1"/>
</dbReference>
<evidence type="ECO:0000256" key="7">
    <source>
        <dbReference type="SAM" id="Phobius"/>
    </source>
</evidence>
<dbReference type="InterPro" id="IPR020846">
    <property type="entry name" value="MFS_dom"/>
</dbReference>
<feature type="transmembrane region" description="Helical" evidence="7">
    <location>
        <begin position="28"/>
        <end position="46"/>
    </location>
</feature>
<name>A0ABW7ATQ2_9ACTN</name>
<dbReference type="InterPro" id="IPR036259">
    <property type="entry name" value="MFS_trans_sf"/>
</dbReference>
<dbReference type="PANTHER" id="PTHR43045:SF1">
    <property type="entry name" value="SHIKIMATE TRANSPORTER"/>
    <property type="match status" value="1"/>
</dbReference>
<dbReference type="InterPro" id="IPR011701">
    <property type="entry name" value="MFS"/>
</dbReference>
<feature type="transmembrane region" description="Helical" evidence="7">
    <location>
        <begin position="243"/>
        <end position="265"/>
    </location>
</feature>
<feature type="transmembrane region" description="Helical" evidence="7">
    <location>
        <begin position="307"/>
        <end position="326"/>
    </location>
</feature>
<evidence type="ECO:0000313" key="9">
    <source>
        <dbReference type="EMBL" id="MFG1709448.1"/>
    </source>
</evidence>
<feature type="transmembrane region" description="Helical" evidence="7">
    <location>
        <begin position="118"/>
        <end position="141"/>
    </location>
</feature>
<keyword evidence="4 7" id="KW-0812">Transmembrane</keyword>
<feature type="transmembrane region" description="Helical" evidence="7">
    <location>
        <begin position="88"/>
        <end position="112"/>
    </location>
</feature>
<feature type="transmembrane region" description="Helical" evidence="7">
    <location>
        <begin position="371"/>
        <end position="395"/>
    </location>
</feature>
<keyword evidence="10" id="KW-1185">Reference proteome</keyword>